<keyword evidence="2" id="KW-1185">Reference proteome</keyword>
<dbReference type="PANTHER" id="PTHR10151:SF120">
    <property type="entry name" value="BIS(5'-ADENOSYL)-TRIPHOSPHATASE"/>
    <property type="match status" value="1"/>
</dbReference>
<dbReference type="Pfam" id="PF01663">
    <property type="entry name" value="Phosphodiest"/>
    <property type="match status" value="1"/>
</dbReference>
<dbReference type="SUPFAM" id="SSF53649">
    <property type="entry name" value="Alkaline phosphatase-like"/>
    <property type="match status" value="1"/>
</dbReference>
<dbReference type="InterPro" id="IPR017850">
    <property type="entry name" value="Alkaline_phosphatase_core_sf"/>
</dbReference>
<dbReference type="STRING" id="297318.BK138_05750"/>
<organism evidence="1 2">
    <name type="scientific">Paenibacillus rhizosphaerae</name>
    <dbReference type="NCBI Taxonomy" id="297318"/>
    <lineage>
        <taxon>Bacteria</taxon>
        <taxon>Bacillati</taxon>
        <taxon>Bacillota</taxon>
        <taxon>Bacilli</taxon>
        <taxon>Bacillales</taxon>
        <taxon>Paenibacillaceae</taxon>
        <taxon>Paenibacillus</taxon>
    </lineage>
</organism>
<proteinExistence type="predicted"/>
<name>A0A1R1F1T6_9BACL</name>
<dbReference type="EMBL" id="MRTP01000001">
    <property type="protein sequence ID" value="OMF58068.1"/>
    <property type="molecule type" value="Genomic_DNA"/>
</dbReference>
<protein>
    <submittedName>
        <fullName evidence="1">Nucleotide pyrophosphatase</fullName>
    </submittedName>
</protein>
<dbReference type="RefSeq" id="WP_076167160.1">
    <property type="nucleotide sequence ID" value="NZ_MRTP01000001.1"/>
</dbReference>
<gene>
    <name evidence="1" type="ORF">BK138_05750</name>
</gene>
<reference evidence="1 2" key="1">
    <citation type="submission" date="2016-11" db="EMBL/GenBank/DDBJ databases">
        <title>Paenibacillus species isolates.</title>
        <authorList>
            <person name="Beno S.M."/>
        </authorList>
    </citation>
    <scope>NUCLEOTIDE SEQUENCE [LARGE SCALE GENOMIC DNA]</scope>
    <source>
        <strain evidence="1 2">FSL R5-0378</strain>
    </source>
</reference>
<evidence type="ECO:0000313" key="1">
    <source>
        <dbReference type="EMBL" id="OMF58068.1"/>
    </source>
</evidence>
<accession>A0A1R1F1T6</accession>
<sequence>MSNANAVSRVFILGMDGAGNFIQHTATPVIDAFLAKGAVTYDAQAQSPTISAECWGSVLHGVVPEKHGLTNEVAASEPYPAESRYPSVFRLARKAWPEAKLASFTSWSPINDGIVEDGIGIHKESLPDADLVQAIQNYLEQNPDVKLLFMQLDEPDAAGHKHGYGPDSQEYLNAITQNDVLFGQVLGTLEQLGLLEDSLVILLTDHGGGGDDKFSHGSDHPMDKNVFWGCVGPGIEPGTTIGEISIVDTAAVAAAALGLDIPDAWDAVVPAGLLQTRSMPENA</sequence>
<dbReference type="PANTHER" id="PTHR10151">
    <property type="entry name" value="ECTONUCLEOTIDE PYROPHOSPHATASE/PHOSPHODIESTERASE"/>
    <property type="match status" value="1"/>
</dbReference>
<dbReference type="InterPro" id="IPR002591">
    <property type="entry name" value="Phosphodiest/P_Trfase"/>
</dbReference>
<evidence type="ECO:0000313" key="2">
    <source>
        <dbReference type="Proteomes" id="UP000187172"/>
    </source>
</evidence>
<dbReference type="GO" id="GO:0016787">
    <property type="term" value="F:hydrolase activity"/>
    <property type="evidence" value="ECO:0007669"/>
    <property type="project" value="UniProtKB-ARBA"/>
</dbReference>
<comment type="caution">
    <text evidence="1">The sequence shown here is derived from an EMBL/GenBank/DDBJ whole genome shotgun (WGS) entry which is preliminary data.</text>
</comment>
<dbReference type="Gene3D" id="3.40.720.10">
    <property type="entry name" value="Alkaline Phosphatase, subunit A"/>
    <property type="match status" value="2"/>
</dbReference>
<dbReference type="AlphaFoldDB" id="A0A1R1F1T6"/>
<dbReference type="Proteomes" id="UP000187172">
    <property type="component" value="Unassembled WGS sequence"/>
</dbReference>